<reference evidence="4" key="1">
    <citation type="submission" date="2024-07" db="EMBL/GenBank/DDBJ databases">
        <title>Two chromosome-level genome assemblies of Korean endemic species Abeliophyllum distichum and Forsythia ovata (Oleaceae).</title>
        <authorList>
            <person name="Jang H."/>
        </authorList>
    </citation>
    <scope>NUCLEOTIDE SEQUENCE [LARGE SCALE GENOMIC DNA]</scope>
</reference>
<feature type="region of interest" description="Disordered" evidence="1">
    <location>
        <begin position="1"/>
        <end position="74"/>
    </location>
</feature>
<accession>A0ABD1RL84</accession>
<feature type="domain" description="CUE" evidence="2">
    <location>
        <begin position="543"/>
        <end position="586"/>
    </location>
</feature>
<feature type="compositionally biased region" description="Gly residues" evidence="1">
    <location>
        <begin position="818"/>
        <end position="829"/>
    </location>
</feature>
<comment type="caution">
    <text evidence="3">The sequence shown here is derived from an EMBL/GenBank/DDBJ whole genome shotgun (WGS) entry which is preliminary data.</text>
</comment>
<dbReference type="PANTHER" id="PTHR21494:SF0">
    <property type="entry name" value="ACTIVATING SIGNAL COINTEGRATOR 1 COMPLEX SUBUNIT 2"/>
    <property type="match status" value="1"/>
</dbReference>
<dbReference type="SUPFAM" id="SSF46934">
    <property type="entry name" value="UBA-like"/>
    <property type="match status" value="1"/>
</dbReference>
<dbReference type="InterPro" id="IPR009060">
    <property type="entry name" value="UBA-like_sf"/>
</dbReference>
<dbReference type="SMART" id="SM00546">
    <property type="entry name" value="CUE"/>
    <property type="match status" value="1"/>
</dbReference>
<dbReference type="EMBL" id="JBFOLJ010000012">
    <property type="protein sequence ID" value="KAL2489160.1"/>
    <property type="molecule type" value="Genomic_DNA"/>
</dbReference>
<feature type="compositionally biased region" description="Polar residues" evidence="1">
    <location>
        <begin position="12"/>
        <end position="21"/>
    </location>
</feature>
<feature type="region of interest" description="Disordered" evidence="1">
    <location>
        <begin position="803"/>
        <end position="857"/>
    </location>
</feature>
<dbReference type="Pfam" id="PF02845">
    <property type="entry name" value="CUE"/>
    <property type="match status" value="1"/>
</dbReference>
<keyword evidence="4" id="KW-1185">Reference proteome</keyword>
<evidence type="ECO:0000256" key="1">
    <source>
        <dbReference type="SAM" id="MobiDB-lite"/>
    </source>
</evidence>
<dbReference type="PROSITE" id="PS51140">
    <property type="entry name" value="CUE"/>
    <property type="match status" value="1"/>
</dbReference>
<feature type="compositionally biased region" description="Basic residues" evidence="1">
    <location>
        <begin position="830"/>
        <end position="840"/>
    </location>
</feature>
<proteinExistence type="predicted"/>
<dbReference type="Proteomes" id="UP001604277">
    <property type="component" value="Unassembled WGS sequence"/>
</dbReference>
<feature type="compositionally biased region" description="Gly residues" evidence="1">
    <location>
        <begin position="57"/>
        <end position="71"/>
    </location>
</feature>
<organism evidence="3 4">
    <name type="scientific">Forsythia ovata</name>
    <dbReference type="NCBI Taxonomy" id="205694"/>
    <lineage>
        <taxon>Eukaryota</taxon>
        <taxon>Viridiplantae</taxon>
        <taxon>Streptophyta</taxon>
        <taxon>Embryophyta</taxon>
        <taxon>Tracheophyta</taxon>
        <taxon>Spermatophyta</taxon>
        <taxon>Magnoliopsida</taxon>
        <taxon>eudicotyledons</taxon>
        <taxon>Gunneridae</taxon>
        <taxon>Pentapetalae</taxon>
        <taxon>asterids</taxon>
        <taxon>lamiids</taxon>
        <taxon>Lamiales</taxon>
        <taxon>Oleaceae</taxon>
        <taxon>Forsythieae</taxon>
        <taxon>Forsythia</taxon>
    </lineage>
</organism>
<dbReference type="InterPro" id="IPR041800">
    <property type="entry name" value="ASCC2_CUE"/>
</dbReference>
<evidence type="ECO:0000313" key="4">
    <source>
        <dbReference type="Proteomes" id="UP001604277"/>
    </source>
</evidence>
<dbReference type="InterPro" id="IPR052586">
    <property type="entry name" value="ASCC2"/>
</dbReference>
<feature type="compositionally biased region" description="Polar residues" evidence="1">
    <location>
        <begin position="730"/>
        <end position="741"/>
    </location>
</feature>
<feature type="region of interest" description="Disordered" evidence="1">
    <location>
        <begin position="722"/>
        <end position="742"/>
    </location>
</feature>
<name>A0ABD1RL84_9LAMI</name>
<evidence type="ECO:0000313" key="3">
    <source>
        <dbReference type="EMBL" id="KAL2489160.1"/>
    </source>
</evidence>
<protein>
    <submittedName>
        <fullName evidence="3">Ubiquitin system component Cue protein</fullName>
    </submittedName>
</protein>
<sequence length="857" mass="94185">MSNRFDSRNRNEGQNYRNSAKPQKKSIPKRDPQNFSQQETLSNSLRAASTLPTTTLGSGGRGGDGGGGGSGVNAEATSIGRVRMGENGDWVPINETPLGGHFVNYLPQDEAVATGLGADEGGLDTLESQRVVDLLNRELSRLLKLSPREFWKEVASDVSLHDFLESFLKFRSRWHDFPHRGSRGIVAGVIVGEFDLCRRVFMVLYRISSNRDPGAKAADALSPKDHAALLQDKKLLDLPKLLDICAIYGHENEDLTKILVMNAMKAQPSVQDDLPEIASHFLNIVQTMYQRCSSSLEVLFSSGGGQDLGSNHIHSDYLEVMDFINDAVVSMDSFVTAYKHAAVIFTSPVEMSFGNEELLTTLARLHDSLLPSLRRGFSIIYAVEDGNQETSSDMLSNVFISLNMLSRRIAKFGWQILYYCYLSDEVFEGSYSLPVAMKMYPANVEDPAIRADILIQSLRDLSGNHSHVSDRQTGGTFLQNVEKNHLIMSRIELLRNTGWILIDNEQFQFLAGIMRHPLDTKEKSSVPSPMTSNGMRVDEDTAIIESKISQIKDLFPDYGKGFLAACLEAYNQDMEEVIQRILEGTLHEELQSLDISMEIIPPSKSAPSVSKNDKGKGKLVESAGDLLKIVEPGVANYQSKAPSTSSSSSVGRFIRKRTDNIPDSETLNSKNEKELAKTAALASQLEYEDEYDDSFDDLGLSVGDSGIGDSDSLMDRVDLQRGRTSDADGGSSTSNAANSKWNSRKKPQFYVKDGKNYSYKVEGSVAAANYNEAALVNQAQKELIHGLGQGGNIPLGAVQRLTQSNEEQEDGADTNEVGGQGGRGNAGGRGRGRGRNHFRRDRAMSKHLSGLPGRYNH</sequence>
<feature type="compositionally biased region" description="Polar residues" evidence="1">
    <location>
        <begin position="33"/>
        <end position="56"/>
    </location>
</feature>
<feature type="region of interest" description="Disordered" evidence="1">
    <location>
        <begin position="637"/>
        <end position="674"/>
    </location>
</feature>
<gene>
    <name evidence="3" type="ORF">Fot_42452</name>
</gene>
<feature type="compositionally biased region" description="Basic and acidic residues" evidence="1">
    <location>
        <begin position="1"/>
        <end position="11"/>
    </location>
</feature>
<dbReference type="AlphaFoldDB" id="A0ABD1RL84"/>
<dbReference type="InterPro" id="IPR003892">
    <property type="entry name" value="CUE"/>
</dbReference>
<dbReference type="CDD" id="cd14364">
    <property type="entry name" value="CUE_ASCC2"/>
    <property type="match status" value="1"/>
</dbReference>
<dbReference type="Gene3D" id="1.10.8.10">
    <property type="entry name" value="DNA helicase RuvA subunit, C-terminal domain"/>
    <property type="match status" value="1"/>
</dbReference>
<evidence type="ECO:0000259" key="2">
    <source>
        <dbReference type="PROSITE" id="PS51140"/>
    </source>
</evidence>
<dbReference type="PANTHER" id="PTHR21494">
    <property type="entry name" value="ACTIVATING SIGNAL COINTEGRATOR 1 COMPLEX SUBUNIT 2 ASC-1 COMPLEX SUBUNIT P100"/>
    <property type="match status" value="1"/>
</dbReference>